<comment type="function">
    <text evidence="6">Catalyzes the condensation of carbamoyl phosphate and aspartate to form carbamoyl aspartate and inorganic phosphate, the committed step in the de novo pyrimidine nucleotide biosynthesis pathway.</text>
</comment>
<dbReference type="Gene3D" id="3.40.50.1370">
    <property type="entry name" value="Aspartate/ornithine carbamoyltransferase"/>
    <property type="match status" value="2"/>
</dbReference>
<evidence type="ECO:0000256" key="1">
    <source>
        <dbReference type="ARBA" id="ARBA00004852"/>
    </source>
</evidence>
<keyword evidence="5" id="KW-0665">Pyrimidine biosynthesis</keyword>
<evidence type="ECO:0000256" key="7">
    <source>
        <dbReference type="ARBA" id="ARBA00048859"/>
    </source>
</evidence>
<name>A0A914PU23_9BILA</name>
<evidence type="ECO:0000259" key="9">
    <source>
        <dbReference type="Pfam" id="PF00185"/>
    </source>
</evidence>
<dbReference type="Pfam" id="PF02729">
    <property type="entry name" value="OTCace_N"/>
    <property type="match status" value="1"/>
</dbReference>
<proteinExistence type="inferred from homology"/>
<comment type="similarity">
    <text evidence="2">Belongs to the aspartate/ornithine carbamoyltransferase superfamily. ATCase family.</text>
</comment>
<dbReference type="SUPFAM" id="SSF53671">
    <property type="entry name" value="Aspartate/ornithine carbamoyltransferase"/>
    <property type="match status" value="1"/>
</dbReference>
<evidence type="ECO:0000256" key="8">
    <source>
        <dbReference type="RuleBase" id="RU003634"/>
    </source>
</evidence>
<evidence type="ECO:0000313" key="11">
    <source>
        <dbReference type="Proteomes" id="UP000887578"/>
    </source>
</evidence>
<evidence type="ECO:0000259" key="10">
    <source>
        <dbReference type="Pfam" id="PF02729"/>
    </source>
</evidence>
<dbReference type="PANTHER" id="PTHR45753:SF6">
    <property type="entry name" value="ASPARTATE CARBAMOYLTRANSFERASE"/>
    <property type="match status" value="1"/>
</dbReference>
<dbReference type="PRINTS" id="PR00100">
    <property type="entry name" value="AOTCASE"/>
</dbReference>
<dbReference type="InterPro" id="IPR036901">
    <property type="entry name" value="Asp/Orn_carbamoylTrfase_sf"/>
</dbReference>
<dbReference type="EC" id="2.1.3.2" evidence="3"/>
<comment type="pathway">
    <text evidence="1">Pyrimidine metabolism; UMP biosynthesis via de novo pathway; (S)-dihydroorotate from bicarbonate: step 2/3.</text>
</comment>
<dbReference type="GO" id="GO:0016597">
    <property type="term" value="F:amino acid binding"/>
    <property type="evidence" value="ECO:0007669"/>
    <property type="project" value="InterPro"/>
</dbReference>
<protein>
    <recommendedName>
        <fullName evidence="3">aspartate carbamoyltransferase</fullName>
        <ecNumber evidence="3">2.1.3.2</ecNumber>
    </recommendedName>
</protein>
<dbReference type="InterPro" id="IPR006130">
    <property type="entry name" value="Asp/Orn_carbamoylTrfase"/>
</dbReference>
<dbReference type="FunFam" id="3.40.50.1370:FF:000002">
    <property type="entry name" value="Aspartate carbamoyltransferase 2"/>
    <property type="match status" value="1"/>
</dbReference>
<sequence length="315" mass="35196">MFTKDHVQRILEQAEKCRKGIENREIVGDELKGRVMGSMFYENSTRTKCSFDAAMKRFGGGVVDFIAEASSIKKGESFEDTISMMDGYSDVIVLRHPEVGAAERAAAIANKPVINAGDGTGQHPTQALLDLFTIRSELSTINGVTIALVGDLKNGRTVHSLAKILCLYKNITLHFVSPLNAGLEMPKSIIEYIKIHAPNFSMKTFTSFAEGIRGVDVIYMTRIQKERFTNSEEYEKVKGSFILTPKILNESREDDEDYDILGRNNNKLPIVMHPLPRVDEIAPEVDADERAAYFRQAQNGVYIRMALLKMVLGNL</sequence>
<dbReference type="InterPro" id="IPR006131">
    <property type="entry name" value="Asp_carbamoyltransf_Asp/Orn-bd"/>
</dbReference>
<dbReference type="GO" id="GO:0006221">
    <property type="term" value="P:pyrimidine nucleotide biosynthetic process"/>
    <property type="evidence" value="ECO:0007669"/>
    <property type="project" value="UniProtKB-KW"/>
</dbReference>
<evidence type="ECO:0000256" key="4">
    <source>
        <dbReference type="ARBA" id="ARBA00022679"/>
    </source>
</evidence>
<accession>A0A914PU23</accession>
<dbReference type="WBParaSite" id="PDA_v2.g22237.t1">
    <property type="protein sequence ID" value="PDA_v2.g22237.t1"/>
    <property type="gene ID" value="PDA_v2.g22237"/>
</dbReference>
<keyword evidence="11" id="KW-1185">Reference proteome</keyword>
<dbReference type="NCBIfam" id="NF002032">
    <property type="entry name" value="PRK00856.1"/>
    <property type="match status" value="1"/>
</dbReference>
<dbReference type="GO" id="GO:0006520">
    <property type="term" value="P:amino acid metabolic process"/>
    <property type="evidence" value="ECO:0007669"/>
    <property type="project" value="InterPro"/>
</dbReference>
<dbReference type="Proteomes" id="UP000887578">
    <property type="component" value="Unplaced"/>
</dbReference>
<keyword evidence="4 8" id="KW-0808">Transferase</keyword>
<comment type="catalytic activity">
    <reaction evidence="7">
        <text>carbamoyl phosphate + L-aspartate = N-carbamoyl-L-aspartate + phosphate + H(+)</text>
        <dbReference type="Rhea" id="RHEA:20013"/>
        <dbReference type="ChEBI" id="CHEBI:15378"/>
        <dbReference type="ChEBI" id="CHEBI:29991"/>
        <dbReference type="ChEBI" id="CHEBI:32814"/>
        <dbReference type="ChEBI" id="CHEBI:43474"/>
        <dbReference type="ChEBI" id="CHEBI:58228"/>
        <dbReference type="EC" id="2.1.3.2"/>
    </reaction>
</comment>
<evidence type="ECO:0000256" key="3">
    <source>
        <dbReference type="ARBA" id="ARBA00013008"/>
    </source>
</evidence>
<evidence type="ECO:0000256" key="6">
    <source>
        <dbReference type="ARBA" id="ARBA00043884"/>
    </source>
</evidence>
<evidence type="ECO:0000313" key="12">
    <source>
        <dbReference type="WBParaSite" id="PDA_v2.g22237.t1"/>
    </source>
</evidence>
<dbReference type="PANTHER" id="PTHR45753">
    <property type="entry name" value="ORNITHINE CARBAMOYLTRANSFERASE, MITOCHONDRIAL"/>
    <property type="match status" value="1"/>
</dbReference>
<dbReference type="Pfam" id="PF00185">
    <property type="entry name" value="OTCace"/>
    <property type="match status" value="1"/>
</dbReference>
<evidence type="ECO:0000256" key="5">
    <source>
        <dbReference type="ARBA" id="ARBA00022975"/>
    </source>
</evidence>
<dbReference type="AlphaFoldDB" id="A0A914PU23"/>
<feature type="domain" description="Aspartate/ornithine carbamoyltransferase Asp/Orn-binding" evidence="9">
    <location>
        <begin position="143"/>
        <end position="310"/>
    </location>
</feature>
<dbReference type="PROSITE" id="PS00097">
    <property type="entry name" value="CARBAMOYLTRANSFERASE"/>
    <property type="match status" value="1"/>
</dbReference>
<evidence type="ECO:0000256" key="2">
    <source>
        <dbReference type="ARBA" id="ARBA00008896"/>
    </source>
</evidence>
<organism evidence="11 12">
    <name type="scientific">Panagrolaimus davidi</name>
    <dbReference type="NCBI Taxonomy" id="227884"/>
    <lineage>
        <taxon>Eukaryota</taxon>
        <taxon>Metazoa</taxon>
        <taxon>Ecdysozoa</taxon>
        <taxon>Nematoda</taxon>
        <taxon>Chromadorea</taxon>
        <taxon>Rhabditida</taxon>
        <taxon>Tylenchina</taxon>
        <taxon>Panagrolaimomorpha</taxon>
        <taxon>Panagrolaimoidea</taxon>
        <taxon>Panagrolaimidae</taxon>
        <taxon>Panagrolaimus</taxon>
    </lineage>
</organism>
<dbReference type="PRINTS" id="PR00101">
    <property type="entry name" value="ATCASE"/>
</dbReference>
<dbReference type="GO" id="GO:0004070">
    <property type="term" value="F:aspartate carbamoyltransferase activity"/>
    <property type="evidence" value="ECO:0007669"/>
    <property type="project" value="UniProtKB-EC"/>
</dbReference>
<reference evidence="12" key="1">
    <citation type="submission" date="2022-11" db="UniProtKB">
        <authorList>
            <consortium name="WormBaseParasite"/>
        </authorList>
    </citation>
    <scope>IDENTIFICATION</scope>
</reference>
<dbReference type="NCBIfam" id="TIGR00670">
    <property type="entry name" value="asp_carb_tr"/>
    <property type="match status" value="1"/>
</dbReference>
<dbReference type="InterPro" id="IPR002082">
    <property type="entry name" value="Asp_carbamoyltransf"/>
</dbReference>
<dbReference type="InterPro" id="IPR006132">
    <property type="entry name" value="Asp/Orn_carbamoyltranf_P-bd"/>
</dbReference>
<feature type="domain" description="Aspartate/ornithine carbamoyltransferase carbamoyl-P binding" evidence="10">
    <location>
        <begin position="2"/>
        <end position="135"/>
    </location>
</feature>
<dbReference type="GO" id="GO:0006207">
    <property type="term" value="P:'de novo' pyrimidine nucleobase biosynthetic process"/>
    <property type="evidence" value="ECO:0007669"/>
    <property type="project" value="InterPro"/>
</dbReference>